<evidence type="ECO:0000313" key="4">
    <source>
        <dbReference type="EMBL" id="HHM02895.1"/>
    </source>
</evidence>
<gene>
    <name evidence="4" type="ORF">ENJ15_07750</name>
</gene>
<dbReference type="InterPro" id="IPR006860">
    <property type="entry name" value="FecR"/>
</dbReference>
<accession>A0A7V5RRQ1</accession>
<evidence type="ECO:0000256" key="2">
    <source>
        <dbReference type="SAM" id="SignalP"/>
    </source>
</evidence>
<keyword evidence="2" id="KW-0732">Signal</keyword>
<comment type="caution">
    <text evidence="4">The sequence shown here is derived from an EMBL/GenBank/DDBJ whole genome shotgun (WGS) entry which is preliminary data.</text>
</comment>
<evidence type="ECO:0000256" key="1">
    <source>
        <dbReference type="SAM" id="MobiDB-lite"/>
    </source>
</evidence>
<proteinExistence type="predicted"/>
<name>A0A7V5RRQ1_CALAY</name>
<dbReference type="PANTHER" id="PTHR38731">
    <property type="entry name" value="LIPL45-RELATED LIPOPROTEIN-RELATED"/>
    <property type="match status" value="1"/>
</dbReference>
<dbReference type="Proteomes" id="UP000885771">
    <property type="component" value="Unassembled WGS sequence"/>
</dbReference>
<dbReference type="AlphaFoldDB" id="A0A7V5RRQ1"/>
<evidence type="ECO:0000259" key="3">
    <source>
        <dbReference type="Pfam" id="PF04773"/>
    </source>
</evidence>
<dbReference type="Gene3D" id="2.60.120.1440">
    <property type="match status" value="1"/>
</dbReference>
<dbReference type="Pfam" id="PF04773">
    <property type="entry name" value="FecR"/>
    <property type="match status" value="1"/>
</dbReference>
<feature type="chain" id="PRO_5030902424" description="FecR protein domain-containing protein" evidence="2">
    <location>
        <begin position="24"/>
        <end position="227"/>
    </location>
</feature>
<feature type="region of interest" description="Disordered" evidence="1">
    <location>
        <begin position="183"/>
        <end position="202"/>
    </location>
</feature>
<feature type="signal peptide" evidence="2">
    <location>
        <begin position="1"/>
        <end position="23"/>
    </location>
</feature>
<feature type="compositionally biased region" description="Basic and acidic residues" evidence="1">
    <location>
        <begin position="188"/>
        <end position="199"/>
    </location>
</feature>
<feature type="domain" description="FecR protein" evidence="3">
    <location>
        <begin position="59"/>
        <end position="156"/>
    </location>
</feature>
<reference evidence="4" key="1">
    <citation type="journal article" date="2020" name="mSystems">
        <title>Genome- and Community-Level Interaction Insights into Carbon Utilization and Element Cycling Functions of Hydrothermarchaeota in Hydrothermal Sediment.</title>
        <authorList>
            <person name="Zhou Z."/>
            <person name="Liu Y."/>
            <person name="Xu W."/>
            <person name="Pan J."/>
            <person name="Luo Z.H."/>
            <person name="Li M."/>
        </authorList>
    </citation>
    <scope>NUCLEOTIDE SEQUENCE [LARGE SCALE GENOMIC DNA]</scope>
    <source>
        <strain evidence="4">HyVt-460</strain>
    </source>
</reference>
<dbReference type="PANTHER" id="PTHR38731:SF1">
    <property type="entry name" value="FECR PROTEIN DOMAIN-CONTAINING PROTEIN"/>
    <property type="match status" value="1"/>
</dbReference>
<dbReference type="EMBL" id="DRLI01000297">
    <property type="protein sequence ID" value="HHM02895.1"/>
    <property type="molecule type" value="Genomic_DNA"/>
</dbReference>
<protein>
    <recommendedName>
        <fullName evidence="3">FecR protein domain-containing protein</fullName>
    </recommendedName>
</protein>
<sequence length="227" mass="24928">MKKKPLKMLLLISLIGVAFALQAKPVAIVIKAKGQVTVKNKTTGKSVKARRGTRLSDGDKITTGKKGRVAIKFIDDNSLLRIRPNSNCQISAKKEKSSVAKNIFVEFGSIFASITKQRSRFRVTTPTSVASVKGTRFWTVQEFKGKTMYFGEEGVVELANDSGVALLHSGETGIVTSKNSKPLVRKTKAGEKPGFKEDGDAPDEFEMEFEDAEGNRKVLKFKVKKSE</sequence>
<organism evidence="4">
    <name type="scientific">Caldithrix abyssi</name>
    <dbReference type="NCBI Taxonomy" id="187145"/>
    <lineage>
        <taxon>Bacteria</taxon>
        <taxon>Pseudomonadati</taxon>
        <taxon>Calditrichota</taxon>
        <taxon>Calditrichia</taxon>
        <taxon>Calditrichales</taxon>
        <taxon>Calditrichaceae</taxon>
        <taxon>Caldithrix</taxon>
    </lineage>
</organism>